<dbReference type="Proteomes" id="UP000461165">
    <property type="component" value="Unassembled WGS sequence"/>
</dbReference>
<organism evidence="5 8">
    <name type="scientific">Bifidobacterium longum</name>
    <dbReference type="NCBI Taxonomy" id="216816"/>
    <lineage>
        <taxon>Bacteria</taxon>
        <taxon>Bacillati</taxon>
        <taxon>Actinomycetota</taxon>
        <taxon>Actinomycetes</taxon>
        <taxon>Bifidobacteriales</taxon>
        <taxon>Bifidobacteriaceae</taxon>
        <taxon>Bifidobacterium</taxon>
    </lineage>
</organism>
<dbReference type="SUPFAM" id="SSF53850">
    <property type="entry name" value="Periplasmic binding protein-like II"/>
    <property type="match status" value="1"/>
</dbReference>
<dbReference type="GO" id="GO:0042956">
    <property type="term" value="P:maltodextrin transmembrane transport"/>
    <property type="evidence" value="ECO:0007669"/>
    <property type="project" value="TreeGrafter"/>
</dbReference>
<evidence type="ECO:0000256" key="4">
    <source>
        <dbReference type="SAM" id="SignalP"/>
    </source>
</evidence>
<evidence type="ECO:0000256" key="1">
    <source>
        <dbReference type="ARBA" id="ARBA00008520"/>
    </source>
</evidence>
<keyword evidence="2" id="KW-0813">Transport</keyword>
<dbReference type="PANTHER" id="PTHR30061">
    <property type="entry name" value="MALTOSE-BINDING PERIPLASMIC PROTEIN"/>
    <property type="match status" value="1"/>
</dbReference>
<gene>
    <name evidence="6" type="ORF">GBC97_01635</name>
    <name evidence="5" type="ORF">GBK08_01725</name>
</gene>
<evidence type="ECO:0000313" key="5">
    <source>
        <dbReference type="EMBL" id="KAB6838990.1"/>
    </source>
</evidence>
<dbReference type="CDD" id="cd13585">
    <property type="entry name" value="PBP2_TMBP_like"/>
    <property type="match status" value="1"/>
</dbReference>
<dbReference type="EMBL" id="WDVF01000002">
    <property type="protein sequence ID" value="KAB7137707.1"/>
    <property type="molecule type" value="Genomic_DNA"/>
</dbReference>
<dbReference type="InterPro" id="IPR006059">
    <property type="entry name" value="SBP"/>
</dbReference>
<evidence type="ECO:0000313" key="7">
    <source>
        <dbReference type="Proteomes" id="UP000461165"/>
    </source>
</evidence>
<dbReference type="PANTHER" id="PTHR30061:SF50">
    <property type="entry name" value="MALTOSE_MALTODEXTRIN-BINDING PERIPLASMIC PROTEIN"/>
    <property type="match status" value="1"/>
</dbReference>
<comment type="caution">
    <text evidence="5">The sequence shown here is derived from an EMBL/GenBank/DDBJ whole genome shotgun (WGS) entry which is preliminary data.</text>
</comment>
<dbReference type="EMBL" id="WEAY01000002">
    <property type="protein sequence ID" value="KAB6838990.1"/>
    <property type="molecule type" value="Genomic_DNA"/>
</dbReference>
<dbReference type="GO" id="GO:0015768">
    <property type="term" value="P:maltose transport"/>
    <property type="evidence" value="ECO:0007669"/>
    <property type="project" value="TreeGrafter"/>
</dbReference>
<feature type="signal peptide" evidence="4">
    <location>
        <begin position="1"/>
        <end position="27"/>
    </location>
</feature>
<dbReference type="GO" id="GO:0055052">
    <property type="term" value="C:ATP-binding cassette (ABC) transporter complex, substrate-binding subunit-containing"/>
    <property type="evidence" value="ECO:0007669"/>
    <property type="project" value="TreeGrafter"/>
</dbReference>
<dbReference type="AlphaFoldDB" id="A0A6A2SPR7"/>
<dbReference type="Gene3D" id="3.40.190.10">
    <property type="entry name" value="Periplasmic binding protein-like II"/>
    <property type="match status" value="1"/>
</dbReference>
<name>A0A6A2SPR7_BIFLN</name>
<sequence length="441" mass="46423">MVSFNKLTRTLAGIAAAALIVPLAACGGSGNGGTATAEGIPAKGTDDGTEITLWTRSPLERQAKNVVEAYNKSHKNQVKLEIIPNDDMEGKVGGASQTDSLPDILAGDVVRIPYWASEGIFTDITKQIDGLDNKADLQQGHIEAGTVDGAEYTLPFITDVSVMVWNKNLYKEAGLDPEQGPKSIDQFVEQAKKVAALSKDGVAGSYLAGQSGGALVFDLFPSVWADGESVMNKDGSEATLDNDSMKGVLDAYKELANTTNGLGAGSKEETGATWTAPFANGKIGVMPYPNTSTTALFDAEKDGGFEVGVAPIPGTKEGKTSTFLGGDAMGISKDSKHVAQAWNFLYWLMQSDAQKEVFADQGDTASNIQTLKTAYKDADPRIQTINSVIIDGNGQTPKSPAFNEAFNAAGSPWQLLVQNAVWGSGDLKADNKAVTDVLSAQ</sequence>
<dbReference type="GO" id="GO:1901982">
    <property type="term" value="F:maltose binding"/>
    <property type="evidence" value="ECO:0007669"/>
    <property type="project" value="TreeGrafter"/>
</dbReference>
<evidence type="ECO:0000313" key="6">
    <source>
        <dbReference type="EMBL" id="KAB7137707.1"/>
    </source>
</evidence>
<evidence type="ECO:0000256" key="2">
    <source>
        <dbReference type="ARBA" id="ARBA00022448"/>
    </source>
</evidence>
<protein>
    <submittedName>
        <fullName evidence="5">Sugar ABC transporter substrate-binding protein</fullName>
    </submittedName>
</protein>
<evidence type="ECO:0000313" key="8">
    <source>
        <dbReference type="Proteomes" id="UP000478746"/>
    </source>
</evidence>
<feature type="chain" id="PRO_5044101962" evidence="4">
    <location>
        <begin position="28"/>
        <end position="441"/>
    </location>
</feature>
<evidence type="ECO:0000256" key="3">
    <source>
        <dbReference type="ARBA" id="ARBA00022729"/>
    </source>
</evidence>
<reference evidence="7 8" key="1">
    <citation type="journal article" date="2019" name="Nat. Med.">
        <title>A library of human gut bacterial isolates paired with longitudinal multiomics data enables mechanistic microbiome research.</title>
        <authorList>
            <person name="Poyet M."/>
            <person name="Groussin M."/>
            <person name="Gibbons S.M."/>
            <person name="Avila-Pacheco J."/>
            <person name="Jiang X."/>
            <person name="Kearney S.M."/>
            <person name="Perrotta A.R."/>
            <person name="Berdy B."/>
            <person name="Zhao S."/>
            <person name="Lieberman T.D."/>
            <person name="Swanson P.K."/>
            <person name="Smith M."/>
            <person name="Roesemann S."/>
            <person name="Alexander J.E."/>
            <person name="Rich S.A."/>
            <person name="Livny J."/>
            <person name="Vlamakis H."/>
            <person name="Clish C."/>
            <person name="Bullock K."/>
            <person name="Deik A."/>
            <person name="Scott J."/>
            <person name="Pierce K.A."/>
            <person name="Xavier R.J."/>
            <person name="Alm E.J."/>
        </authorList>
    </citation>
    <scope>NUCLEOTIDE SEQUENCE [LARGE SCALE GENOMIC DNA]</scope>
    <source>
        <strain evidence="6 7">BIOML-A166</strain>
        <strain evidence="5 8">BIOML-A320</strain>
    </source>
</reference>
<dbReference type="Pfam" id="PF01547">
    <property type="entry name" value="SBP_bac_1"/>
    <property type="match status" value="1"/>
</dbReference>
<proteinExistence type="inferred from homology"/>
<accession>A0A6A2SPR7</accession>
<dbReference type="RefSeq" id="WP_195261372.1">
    <property type="nucleotide sequence ID" value="NZ_JADMOR010000001.1"/>
</dbReference>
<dbReference type="Proteomes" id="UP000478746">
    <property type="component" value="Unassembled WGS sequence"/>
</dbReference>
<comment type="similarity">
    <text evidence="1">Belongs to the bacterial solute-binding protein 1 family.</text>
</comment>
<keyword evidence="3 4" id="KW-0732">Signal</keyword>